<keyword evidence="8 12" id="KW-0067">ATP-binding</keyword>
<feature type="region of interest" description="Disordered" evidence="13">
    <location>
        <begin position="856"/>
        <end position="922"/>
    </location>
</feature>
<keyword evidence="4" id="KW-0963">Cytoplasm</keyword>
<dbReference type="PRINTS" id="PR00109">
    <property type="entry name" value="TYRKINASE"/>
</dbReference>
<dbReference type="Pfam" id="PF07714">
    <property type="entry name" value="PK_Tyr_Ser-Thr"/>
    <property type="match status" value="1"/>
</dbReference>
<keyword evidence="6 12" id="KW-0547">Nucleotide-binding</keyword>
<evidence type="ECO:0000259" key="15">
    <source>
        <dbReference type="PROSITE" id="PS50011"/>
    </source>
</evidence>
<dbReference type="SUPFAM" id="SSF56112">
    <property type="entry name" value="Protein kinase-like (PK-like)"/>
    <property type="match status" value="1"/>
</dbReference>
<dbReference type="InterPro" id="IPR011009">
    <property type="entry name" value="Kinase-like_dom_sf"/>
</dbReference>
<name>A0ABQ8TH60_PERAM</name>
<evidence type="ECO:0000256" key="4">
    <source>
        <dbReference type="ARBA" id="ARBA00022490"/>
    </source>
</evidence>
<dbReference type="Pfam" id="PF09027">
    <property type="entry name" value="GTPase_binding"/>
    <property type="match status" value="1"/>
</dbReference>
<feature type="compositionally biased region" description="Low complexity" evidence="13">
    <location>
        <begin position="777"/>
        <end position="789"/>
    </location>
</feature>
<evidence type="ECO:0000256" key="5">
    <source>
        <dbReference type="ARBA" id="ARBA00022679"/>
    </source>
</evidence>
<dbReference type="Gene3D" id="3.30.200.20">
    <property type="entry name" value="Phosphorylase Kinase, domain 1"/>
    <property type="match status" value="1"/>
</dbReference>
<dbReference type="Pfam" id="PF22931">
    <property type="entry name" value="SAM_TNK"/>
    <property type="match status" value="1"/>
</dbReference>
<dbReference type="InterPro" id="IPR000719">
    <property type="entry name" value="Prot_kinase_dom"/>
</dbReference>
<feature type="compositionally biased region" description="Polar residues" evidence="13">
    <location>
        <begin position="1021"/>
        <end position="1038"/>
    </location>
</feature>
<evidence type="ECO:0000313" key="16">
    <source>
        <dbReference type="EMBL" id="KAJ4445234.1"/>
    </source>
</evidence>
<organism evidence="16 17">
    <name type="scientific">Periplaneta americana</name>
    <name type="common">American cockroach</name>
    <name type="synonym">Blatta americana</name>
    <dbReference type="NCBI Taxonomy" id="6978"/>
    <lineage>
        <taxon>Eukaryota</taxon>
        <taxon>Metazoa</taxon>
        <taxon>Ecdysozoa</taxon>
        <taxon>Arthropoda</taxon>
        <taxon>Hexapoda</taxon>
        <taxon>Insecta</taxon>
        <taxon>Pterygota</taxon>
        <taxon>Neoptera</taxon>
        <taxon>Polyneoptera</taxon>
        <taxon>Dictyoptera</taxon>
        <taxon>Blattodea</taxon>
        <taxon>Blattoidea</taxon>
        <taxon>Blattidae</taxon>
        <taxon>Blattinae</taxon>
        <taxon>Periplaneta</taxon>
    </lineage>
</organism>
<dbReference type="EMBL" id="JAJSOF020000011">
    <property type="protein sequence ID" value="KAJ4445234.1"/>
    <property type="molecule type" value="Genomic_DNA"/>
</dbReference>
<dbReference type="PROSITE" id="PS50002">
    <property type="entry name" value="SH3"/>
    <property type="match status" value="1"/>
</dbReference>
<keyword evidence="7" id="KW-0418">Kinase</keyword>
<dbReference type="InterPro" id="IPR036028">
    <property type="entry name" value="SH3-like_dom_sf"/>
</dbReference>
<feature type="compositionally biased region" description="Polar residues" evidence="13">
    <location>
        <begin position="538"/>
        <end position="547"/>
    </location>
</feature>
<keyword evidence="3 11" id="KW-0728">SH3 domain</keyword>
<evidence type="ECO:0000259" key="14">
    <source>
        <dbReference type="PROSITE" id="PS50002"/>
    </source>
</evidence>
<dbReference type="SMART" id="SM00326">
    <property type="entry name" value="SH3"/>
    <property type="match status" value="1"/>
</dbReference>
<feature type="domain" description="Protein kinase" evidence="15">
    <location>
        <begin position="139"/>
        <end position="398"/>
    </location>
</feature>
<evidence type="ECO:0000256" key="8">
    <source>
        <dbReference type="ARBA" id="ARBA00022840"/>
    </source>
</evidence>
<dbReference type="PROSITE" id="PS00109">
    <property type="entry name" value="PROTEIN_KINASE_TYR"/>
    <property type="match status" value="1"/>
</dbReference>
<dbReference type="PROSITE" id="PS50011">
    <property type="entry name" value="PROTEIN_KINASE_DOM"/>
    <property type="match status" value="1"/>
</dbReference>
<feature type="region of interest" description="Disordered" evidence="13">
    <location>
        <begin position="1224"/>
        <end position="1256"/>
    </location>
</feature>
<reference evidence="16 17" key="1">
    <citation type="journal article" date="2022" name="Allergy">
        <title>Genome assembly and annotation of Periplaneta americana reveal a comprehensive cockroach allergen profile.</title>
        <authorList>
            <person name="Wang L."/>
            <person name="Xiong Q."/>
            <person name="Saelim N."/>
            <person name="Wang L."/>
            <person name="Nong W."/>
            <person name="Wan A.T."/>
            <person name="Shi M."/>
            <person name="Liu X."/>
            <person name="Cao Q."/>
            <person name="Hui J.H.L."/>
            <person name="Sookrung N."/>
            <person name="Leung T.F."/>
            <person name="Tungtrongchitr A."/>
            <person name="Tsui S.K.W."/>
        </authorList>
    </citation>
    <scope>NUCLEOTIDE SEQUENCE [LARGE SCALE GENOMIC DNA]</scope>
    <source>
        <strain evidence="16">PWHHKU_190912</strain>
    </source>
</reference>
<gene>
    <name evidence="16" type="ORF">ANN_07035</name>
</gene>
<comment type="caution">
    <text evidence="16">The sequence shown here is derived from an EMBL/GenBank/DDBJ whole genome shotgun (WGS) entry which is preliminary data.</text>
</comment>
<dbReference type="PANTHER" id="PTHR24418">
    <property type="entry name" value="TYROSINE-PROTEIN KINASE"/>
    <property type="match status" value="1"/>
</dbReference>
<proteinExistence type="predicted"/>
<feature type="compositionally biased region" description="Polar residues" evidence="13">
    <location>
        <begin position="857"/>
        <end position="873"/>
    </location>
</feature>
<evidence type="ECO:0000256" key="3">
    <source>
        <dbReference type="ARBA" id="ARBA00022443"/>
    </source>
</evidence>
<keyword evidence="17" id="KW-1185">Reference proteome</keyword>
<feature type="compositionally biased region" description="Polar residues" evidence="13">
    <location>
        <begin position="556"/>
        <end position="566"/>
    </location>
</feature>
<dbReference type="InterPro" id="IPR020635">
    <property type="entry name" value="Tyr_kinase_cat_dom"/>
</dbReference>
<evidence type="ECO:0000256" key="10">
    <source>
        <dbReference type="ARBA" id="ARBA00047899"/>
    </source>
</evidence>
<dbReference type="InterPro" id="IPR055175">
    <property type="entry name" value="ACK/TNK-like_SAM"/>
</dbReference>
<evidence type="ECO:0000313" key="17">
    <source>
        <dbReference type="Proteomes" id="UP001148838"/>
    </source>
</evidence>
<feature type="compositionally biased region" description="Polar residues" evidence="13">
    <location>
        <begin position="1053"/>
        <end position="1069"/>
    </location>
</feature>
<feature type="compositionally biased region" description="Polar residues" evidence="13">
    <location>
        <begin position="945"/>
        <end position="963"/>
    </location>
</feature>
<feature type="region of interest" description="Disordered" evidence="13">
    <location>
        <begin position="743"/>
        <end position="801"/>
    </location>
</feature>
<keyword evidence="5" id="KW-0808">Transferase</keyword>
<dbReference type="InterPro" id="IPR037085">
    <property type="entry name" value="Cdc42-bd-like_dom_sf"/>
</dbReference>
<feature type="non-terminal residue" evidence="16">
    <location>
        <position position="1"/>
    </location>
</feature>
<feature type="domain" description="SH3" evidence="14">
    <location>
        <begin position="401"/>
        <end position="461"/>
    </location>
</feature>
<feature type="region of interest" description="Disordered" evidence="13">
    <location>
        <begin position="505"/>
        <end position="576"/>
    </location>
</feature>
<dbReference type="InterPro" id="IPR017441">
    <property type="entry name" value="Protein_kinase_ATP_BS"/>
</dbReference>
<dbReference type="InterPro" id="IPR008266">
    <property type="entry name" value="Tyr_kinase_AS"/>
</dbReference>
<dbReference type="SUPFAM" id="SSF50044">
    <property type="entry name" value="SH3-domain"/>
    <property type="match status" value="1"/>
</dbReference>
<dbReference type="Gene3D" id="4.10.680.10">
    <property type="entry name" value="Cdc42-like binding domain"/>
    <property type="match status" value="1"/>
</dbReference>
<comment type="subcellular location">
    <subcellularLocation>
        <location evidence="1">Cytoplasm</location>
    </subcellularLocation>
</comment>
<dbReference type="Gene3D" id="1.10.510.10">
    <property type="entry name" value="Transferase(Phosphotransferase) domain 1"/>
    <property type="match status" value="1"/>
</dbReference>
<feature type="binding site" evidence="12">
    <location>
        <position position="171"/>
    </location>
    <ligand>
        <name>ATP</name>
        <dbReference type="ChEBI" id="CHEBI:30616"/>
    </ligand>
</feature>
<evidence type="ECO:0000256" key="2">
    <source>
        <dbReference type="ARBA" id="ARBA00011903"/>
    </source>
</evidence>
<sequence>SKFNLQLKWQQRKEALNGSTSYYKMCNWNSSLRELEMTYSPVYTVTKLELLRVTRLAHFDYVQAEDLEKIGMGKPGVRRLLEAVKKRKTQQWKRNILTKLIPAAGSTGGSKTGTHRRGTQSDDGHISLSLTCLIQEKDVSLSVKLGDGSFGVVRRGEWTTPSGRTQSVAVKVLKQDALSQPGVFEDFVKEVQAMHQLDHPNLIRLYGVVLTNPMMMITELAPLGSLLDYLRKQCQHTPITTLWDYALQVATGMAYLESKRFIHRDLACRNVLLAAADKIKIGDFGLMRALPQQEDCYVMTEHKKVPFPWCAPESLKSRQFSHASDTWMFGVTLWEMFTFGEEPWVGLNGTQILHKIDREGERLHQPEACPPDMYQRMLQCWAKVPTDRPTFQALRDFLSETLPPVMKATQKFDEADKMHIEVGDTIIVIDGRAELYWWRGQNQRTFQIGQFPRCLLDPMRKKVVEDISKPLQNSFIHTGHGSPYGKSWGSPAFIDDVYLRNPMEPPDVLGMAQDPGPAPKLPDRKKKIAQQAKERGNQKQFNYSKLTNEAPHTGSDGLQPTQTDTSARAAGAKEIKNNASSTEGVLIDLVAPVESKPSVLAVSISESNRTNSILDEPIDAVEEEFWSEGQLSSHTYENCSYNSSGNYYGNMDSDSAPVNARSNSPDPFDTSRVYGPNRYYSHVTPEVLALPTASGAASSTSTAEIRNSASSPLPVQNTYLNVDHYTEISSVRSPAAWPSDVNMDNMPLHSPPPVPDWPNDSSALIDCASDKPPFQDSVSGSVSSSQSVSHTTVPSDSEIKSPVKMLDPKFIAELEKHLGQKEASANTNPPSSLVTSSPVNVCSNFPAGMSAKVGTSAFASSTPTGKSRQNESASVIPALKPPPQSSKVLQKNSPLASSSKGVVLPSTSKSERLSPVSTQHSPGIKMLQNSWEWKTVNLRSGDGAGSSQPKTTRSHSVCLPSSPSHKELSIKQNGSFGVDFTGGYGSLNRGDTHYGNILQYDASTGSASLSVLHQAHYGSASNLATSQPPSNTSQQYGNPPQMHVNMLVPQQPHYGSSSNISPVQPQFSPSSNIITQQQLHYGSTSNISMTFPTPTSQQFSASLQQGKSNIHNAFPPPGSTIIQQNETELLVKEIAMLNFNQVWNQTAAKQKSSDSLNYQGNSSLPLSLVPHSSNISGSVTSVSHQQMAQLSAGFSSVNTVCSSSQSSGGVKSTVMQETRISGVTPEKHFSPSASSQFQQQGVSPNNSLTGPSGGPSISSGSNFPGWVALKQQSYQFNSTPVNPSADKVVCTKKMLICVLRLKLDPQIEIHCVVSLSGELRASKVQGLLQEIGDSAAEEEGLAALQATGWDVQAAARHIKLNRLVRSRLRVFENKVLGKISGAKRDEVTGEWRKLHNAELHALYSSPDIIRNIKSRRLRWAGHVARMDKSRNAYRVLVGRPEGKRPLGRPRHRWEDNIKMDLREVGYDARDWINLAQDRDRWQVYVRAAMNLWKFCFRLGIASRHQCEVALQKSSWNLEQAASIILDEMKS</sequence>
<dbReference type="InterPro" id="IPR001452">
    <property type="entry name" value="SH3_domain"/>
</dbReference>
<evidence type="ECO:0000256" key="12">
    <source>
        <dbReference type="PROSITE-ProRule" id="PRU10141"/>
    </source>
</evidence>
<evidence type="ECO:0000256" key="9">
    <source>
        <dbReference type="ARBA" id="ARBA00023137"/>
    </source>
</evidence>
<dbReference type="Proteomes" id="UP001148838">
    <property type="component" value="Unassembled WGS sequence"/>
</dbReference>
<feature type="region of interest" description="Disordered" evidence="13">
    <location>
        <begin position="938"/>
        <end position="969"/>
    </location>
</feature>
<evidence type="ECO:0000256" key="11">
    <source>
        <dbReference type="PROSITE-ProRule" id="PRU00192"/>
    </source>
</evidence>
<feature type="compositionally biased region" description="Low complexity" evidence="13">
    <location>
        <begin position="1230"/>
        <end position="1240"/>
    </location>
</feature>
<evidence type="ECO:0000256" key="1">
    <source>
        <dbReference type="ARBA" id="ARBA00004496"/>
    </source>
</evidence>
<evidence type="ECO:0000256" key="13">
    <source>
        <dbReference type="SAM" id="MobiDB-lite"/>
    </source>
</evidence>
<protein>
    <recommendedName>
        <fullName evidence="2">non-specific protein-tyrosine kinase</fullName>
        <ecNumber evidence="2">2.7.10.2</ecNumber>
    </recommendedName>
</protein>
<dbReference type="InterPro" id="IPR015116">
    <property type="entry name" value="Cdc42-bd-like"/>
</dbReference>
<dbReference type="EC" id="2.7.10.2" evidence="2"/>
<feature type="region of interest" description="Disordered" evidence="13">
    <location>
        <begin position="1021"/>
        <end position="1069"/>
    </location>
</feature>
<feature type="compositionally biased region" description="Polar residues" evidence="13">
    <location>
        <begin position="885"/>
        <end position="908"/>
    </location>
</feature>
<dbReference type="PROSITE" id="PS00107">
    <property type="entry name" value="PROTEIN_KINASE_ATP"/>
    <property type="match status" value="1"/>
</dbReference>
<dbReference type="InterPro" id="IPR001245">
    <property type="entry name" value="Ser-Thr/Tyr_kinase_cat_dom"/>
</dbReference>
<dbReference type="InterPro" id="IPR050198">
    <property type="entry name" value="Non-receptor_tyrosine_kinases"/>
</dbReference>
<keyword evidence="9" id="KW-0829">Tyrosine-protein kinase</keyword>
<comment type="catalytic activity">
    <reaction evidence="10">
        <text>L-threonyl-[protein] + ATP = O-phospho-L-threonyl-[protein] + ADP + H(+)</text>
        <dbReference type="Rhea" id="RHEA:46608"/>
        <dbReference type="Rhea" id="RHEA-COMP:11060"/>
        <dbReference type="Rhea" id="RHEA-COMP:11605"/>
        <dbReference type="ChEBI" id="CHEBI:15378"/>
        <dbReference type="ChEBI" id="CHEBI:30013"/>
        <dbReference type="ChEBI" id="CHEBI:30616"/>
        <dbReference type="ChEBI" id="CHEBI:61977"/>
        <dbReference type="ChEBI" id="CHEBI:456216"/>
        <dbReference type="EC" id="2.7.11.1"/>
    </reaction>
</comment>
<evidence type="ECO:0000256" key="7">
    <source>
        <dbReference type="ARBA" id="ARBA00022777"/>
    </source>
</evidence>
<dbReference type="CDD" id="cd05040">
    <property type="entry name" value="PTKc_Ack_like"/>
    <property type="match status" value="1"/>
</dbReference>
<accession>A0ABQ8TH60</accession>
<evidence type="ECO:0000256" key="6">
    <source>
        <dbReference type="ARBA" id="ARBA00022741"/>
    </source>
</evidence>
<dbReference type="SMART" id="SM00219">
    <property type="entry name" value="TyrKc"/>
    <property type="match status" value="1"/>
</dbReference>